<evidence type="ECO:0000313" key="2">
    <source>
        <dbReference type="Proteomes" id="UP001631969"/>
    </source>
</evidence>
<name>A0ACC7NUF1_9BACL</name>
<protein>
    <submittedName>
        <fullName evidence="1">ABC transporter permease</fullName>
    </submittedName>
</protein>
<dbReference type="Proteomes" id="UP001631969">
    <property type="component" value="Unassembled WGS sequence"/>
</dbReference>
<proteinExistence type="predicted"/>
<comment type="caution">
    <text evidence="1">The sequence shown here is derived from an EMBL/GenBank/DDBJ whole genome shotgun (WGS) entry which is preliminary data.</text>
</comment>
<keyword evidence="2" id="KW-1185">Reference proteome</keyword>
<accession>A0ACC7NUF1</accession>
<sequence>MSVQLEEKLSQTKIYPLKKEPLWRHVKKEWKIYTFLILPVIYFLIFKYAPMIGNIIAFRKYRGGPNFLGTEWVGFKYFQMFMKDPNFWRAFRNTLSLSIIYLLFRFPLTLGFALLLNELRRIRTKKLVQTISYLPHFISMVIVAGMVKELLSSTGPVNTLLENLGHAKIAFLQLPQWFPTIYVASGIWQGLGWGTILYLAAMTGINTELYEAAKIDGASRARLAWHVTIPGILPTVMTLLILDIGGILGSNFEKILLLYNPLTYEKADVISTFVYRMGIGGGNFGNTGGNFSYATAVGLFEGIIGLILVTLANEVSKRTTETSLW</sequence>
<organism evidence="1 2">
    <name type="scientific">Paenibacillus mesotrionivorans</name>
    <dbReference type="NCBI Taxonomy" id="3160968"/>
    <lineage>
        <taxon>Bacteria</taxon>
        <taxon>Bacillati</taxon>
        <taxon>Bacillota</taxon>
        <taxon>Bacilli</taxon>
        <taxon>Bacillales</taxon>
        <taxon>Paenibacillaceae</taxon>
        <taxon>Paenibacillus</taxon>
    </lineage>
</organism>
<dbReference type="EMBL" id="JBJURJ010000005">
    <property type="protein sequence ID" value="MFM9328386.1"/>
    <property type="molecule type" value="Genomic_DNA"/>
</dbReference>
<gene>
    <name evidence="1" type="ORF">ACI1P1_08820</name>
</gene>
<evidence type="ECO:0000313" key="1">
    <source>
        <dbReference type="EMBL" id="MFM9328386.1"/>
    </source>
</evidence>
<reference evidence="1" key="1">
    <citation type="submission" date="2024-12" db="EMBL/GenBank/DDBJ databases">
        <authorList>
            <person name="Wu N."/>
        </authorList>
    </citation>
    <scope>NUCLEOTIDE SEQUENCE</scope>
    <source>
        <strain evidence="1">P15</strain>
    </source>
</reference>